<feature type="region of interest" description="Disordered" evidence="1">
    <location>
        <begin position="59"/>
        <end position="78"/>
    </location>
</feature>
<comment type="caution">
    <text evidence="2">The sequence shown here is derived from an EMBL/GenBank/DDBJ whole genome shotgun (WGS) entry which is preliminary data.</text>
</comment>
<dbReference type="AlphaFoldDB" id="A0AAV9F951"/>
<dbReference type="EMBL" id="JAUJYO010000003">
    <property type="protein sequence ID" value="KAK1322446.1"/>
    <property type="molecule type" value="Genomic_DNA"/>
</dbReference>
<accession>A0AAV9F951</accession>
<evidence type="ECO:0000256" key="1">
    <source>
        <dbReference type="SAM" id="MobiDB-lite"/>
    </source>
</evidence>
<sequence>MTLLKFVDRDTGKSVGSFNWFATHGTSMSKNQQAHQWRQQGRGRQTLRGLVPLITVSHHTINGGQSEAHQSDGGSNVR</sequence>
<evidence type="ECO:0000313" key="2">
    <source>
        <dbReference type="EMBL" id="KAK1322446.1"/>
    </source>
</evidence>
<dbReference type="Proteomes" id="UP001180020">
    <property type="component" value="Unassembled WGS sequence"/>
</dbReference>
<gene>
    <name evidence="2" type="ORF">QJS10_CPA03g02372</name>
</gene>
<keyword evidence="3" id="KW-1185">Reference proteome</keyword>
<proteinExistence type="predicted"/>
<organism evidence="2 3">
    <name type="scientific">Acorus calamus</name>
    <name type="common">Sweet flag</name>
    <dbReference type="NCBI Taxonomy" id="4465"/>
    <lineage>
        <taxon>Eukaryota</taxon>
        <taxon>Viridiplantae</taxon>
        <taxon>Streptophyta</taxon>
        <taxon>Embryophyta</taxon>
        <taxon>Tracheophyta</taxon>
        <taxon>Spermatophyta</taxon>
        <taxon>Magnoliopsida</taxon>
        <taxon>Liliopsida</taxon>
        <taxon>Acoraceae</taxon>
        <taxon>Acorus</taxon>
    </lineage>
</organism>
<reference evidence="2" key="1">
    <citation type="journal article" date="2023" name="Nat. Commun.">
        <title>Diploid and tetraploid genomes of Acorus and the evolution of monocots.</title>
        <authorList>
            <person name="Ma L."/>
            <person name="Liu K.W."/>
            <person name="Li Z."/>
            <person name="Hsiao Y.Y."/>
            <person name="Qi Y."/>
            <person name="Fu T."/>
            <person name="Tang G.D."/>
            <person name="Zhang D."/>
            <person name="Sun W.H."/>
            <person name="Liu D.K."/>
            <person name="Li Y."/>
            <person name="Chen G.Z."/>
            <person name="Liu X.D."/>
            <person name="Liao X.Y."/>
            <person name="Jiang Y.T."/>
            <person name="Yu X."/>
            <person name="Hao Y."/>
            <person name="Huang J."/>
            <person name="Zhao X.W."/>
            <person name="Ke S."/>
            <person name="Chen Y.Y."/>
            <person name="Wu W.L."/>
            <person name="Hsu J.L."/>
            <person name="Lin Y.F."/>
            <person name="Huang M.D."/>
            <person name="Li C.Y."/>
            <person name="Huang L."/>
            <person name="Wang Z.W."/>
            <person name="Zhao X."/>
            <person name="Zhong W.Y."/>
            <person name="Peng D.H."/>
            <person name="Ahmad S."/>
            <person name="Lan S."/>
            <person name="Zhang J.S."/>
            <person name="Tsai W.C."/>
            <person name="Van de Peer Y."/>
            <person name="Liu Z.J."/>
        </authorList>
    </citation>
    <scope>NUCLEOTIDE SEQUENCE</scope>
    <source>
        <strain evidence="2">CP</strain>
    </source>
</reference>
<name>A0AAV9F951_ACOCL</name>
<protein>
    <submittedName>
        <fullName evidence="2">Neutral ceramidase</fullName>
    </submittedName>
</protein>
<evidence type="ECO:0000313" key="3">
    <source>
        <dbReference type="Proteomes" id="UP001180020"/>
    </source>
</evidence>
<reference evidence="2" key="2">
    <citation type="submission" date="2023-06" db="EMBL/GenBank/DDBJ databases">
        <authorList>
            <person name="Ma L."/>
            <person name="Liu K.-W."/>
            <person name="Li Z."/>
            <person name="Hsiao Y.-Y."/>
            <person name="Qi Y."/>
            <person name="Fu T."/>
            <person name="Tang G."/>
            <person name="Zhang D."/>
            <person name="Sun W.-H."/>
            <person name="Liu D.-K."/>
            <person name="Li Y."/>
            <person name="Chen G.-Z."/>
            <person name="Liu X.-D."/>
            <person name="Liao X.-Y."/>
            <person name="Jiang Y.-T."/>
            <person name="Yu X."/>
            <person name="Hao Y."/>
            <person name="Huang J."/>
            <person name="Zhao X.-W."/>
            <person name="Ke S."/>
            <person name="Chen Y.-Y."/>
            <person name="Wu W.-L."/>
            <person name="Hsu J.-L."/>
            <person name="Lin Y.-F."/>
            <person name="Huang M.-D."/>
            <person name="Li C.-Y."/>
            <person name="Huang L."/>
            <person name="Wang Z.-W."/>
            <person name="Zhao X."/>
            <person name="Zhong W.-Y."/>
            <person name="Peng D.-H."/>
            <person name="Ahmad S."/>
            <person name="Lan S."/>
            <person name="Zhang J.-S."/>
            <person name="Tsai W.-C."/>
            <person name="Van De Peer Y."/>
            <person name="Liu Z.-J."/>
        </authorList>
    </citation>
    <scope>NUCLEOTIDE SEQUENCE</scope>
    <source>
        <strain evidence="2">CP</strain>
        <tissue evidence="2">Leaves</tissue>
    </source>
</reference>